<dbReference type="EMBL" id="JAZAVK010000027">
    <property type="protein sequence ID" value="KAK7429664.1"/>
    <property type="molecule type" value="Genomic_DNA"/>
</dbReference>
<comment type="caution">
    <text evidence="5">The sequence shown here is derived from an EMBL/GenBank/DDBJ whole genome shotgun (WGS) entry which is preliminary data.</text>
</comment>
<dbReference type="InterPro" id="IPR004046">
    <property type="entry name" value="GST_C"/>
</dbReference>
<evidence type="ECO:0000256" key="1">
    <source>
        <dbReference type="ARBA" id="ARBA00006336"/>
    </source>
</evidence>
<feature type="region of interest" description="Disordered" evidence="2">
    <location>
        <begin position="238"/>
        <end position="407"/>
    </location>
</feature>
<feature type="domain" description="Fe2OG dioxygenase" evidence="4">
    <location>
        <begin position="553"/>
        <end position="676"/>
    </location>
</feature>
<feature type="domain" description="GST C-terminal" evidence="3">
    <location>
        <begin position="834"/>
        <end position="950"/>
    </location>
</feature>
<dbReference type="InterPro" id="IPR036380">
    <property type="entry name" value="Isochorismatase-like_sf"/>
</dbReference>
<evidence type="ECO:0000313" key="6">
    <source>
        <dbReference type="Proteomes" id="UP001498421"/>
    </source>
</evidence>
<dbReference type="InterPro" id="IPR057088">
    <property type="entry name" value="GLRG_09195_Thiored"/>
</dbReference>
<sequence length="955" mass="103805">MFAFDHSALPQLTHRKAFIGVDFQNDFIAKNGALPVPEPEGFVDRAAKLATAFRDVGDVVWVQSQFDKPRDSDSDLIITTDTIPVKVRPSSRRKIPVKTAEESGPPDPEAFLSHEEPACVKPESPGCDIAPAIEAASQKTDLKLTKTHYSAFQSTHLLRHLRAKMVMEVFICGSLTNVGVYATALDAAGHGMSITIVHDCSGFRSESRQSMAINGLVDLTGCEIASYEEVMEIIQPEPTKAAAEADGPLSKRQEPPRKTSTEENVGRKSLTPEIVKNMTGLRLASDSPSPAIATQPQAGAATTSLAEDGESTIKPPSKAEEDAGTKSSSATATEQSADAVDAVDAGDAGDAATIKDVTADISKDNGEHHLHQQSPSDDKISTPESESKSKPELTPTPKPTPESSSIAKEAMDNTKFGLAKAVLKVEAKVEAKGEVKIEPKAEPSPEPKSEPKSDDGHFLQKGLCEGDTNIIEGVLPDSLADGVFDKLREEVQWQRMSHQGGEVPRLVAVQGQIADDGSIPVYRHPSDESPPLLPFSPIVLAIKAETEKHLDHPLNHVLIQHYRDGSDYISEHSDKTLDIVRGSYIANVSLGAERTMVFRTKRLDKDPSRTGSPPADLKRQIQRARLPHNSLCRLGMQSNKKWLHAIRQDKRAEREKSAAELAYNGGRISLTFRQIGTFLDREETVIWGQGATAKKQEDAQAVINGQTPEAIEMLKAFGTENHSSEFDWDAHYGKGFDVLHMSHAPRFFSSADTTVNNRINFMLAEFGVNHAKGSISPSGSPKDEPSTISPPPHSGSPPVRFVDKDKSAVEGDLAIMLYLDARYGAGKPGVTPRSPLQLATQFTRFQQGIGLLEKWRCLSKDSSTSKRNLKLLKQDLAVWESFAAEAEGNFLAGSGLSLPDFAVWPVLHALVDEAGIEALDSLENLKKYYEALARRPSVSKILGKEIKLQPTNEAK</sequence>
<feature type="compositionally biased region" description="Basic and acidic residues" evidence="2">
    <location>
        <begin position="249"/>
        <end position="266"/>
    </location>
</feature>
<dbReference type="InterPro" id="IPR000868">
    <property type="entry name" value="Isochorismatase-like_dom"/>
</dbReference>
<dbReference type="Pfam" id="PF24470">
    <property type="entry name" value="Thiored_Isochorism"/>
    <property type="match status" value="1"/>
</dbReference>
<dbReference type="Pfam" id="PF00857">
    <property type="entry name" value="Isochorismatase"/>
    <property type="match status" value="1"/>
</dbReference>
<dbReference type="Pfam" id="PF14497">
    <property type="entry name" value="GST_C_3"/>
    <property type="match status" value="1"/>
</dbReference>
<dbReference type="PANTHER" id="PTHR31212">
    <property type="entry name" value="ALPHA-KETOGLUTARATE-DEPENDENT DIOXYGENASE ALKB HOMOLOG 3"/>
    <property type="match status" value="1"/>
</dbReference>
<dbReference type="CDD" id="cd00431">
    <property type="entry name" value="cysteine_hydrolases"/>
    <property type="match status" value="1"/>
</dbReference>
<dbReference type="PANTHER" id="PTHR31212:SF5">
    <property type="entry name" value="ISOCHORISMATASE FAMILY PROTEIN FAMILY (AFU_ORTHOLOGUE AFUA_3G14500)"/>
    <property type="match status" value="1"/>
</dbReference>
<dbReference type="Gene3D" id="3.40.50.850">
    <property type="entry name" value="Isochorismatase-like"/>
    <property type="match status" value="1"/>
</dbReference>
<evidence type="ECO:0000313" key="5">
    <source>
        <dbReference type="EMBL" id="KAK7429664.1"/>
    </source>
</evidence>
<feature type="compositionally biased region" description="Polar residues" evidence="2">
    <location>
        <begin position="286"/>
        <end position="305"/>
    </location>
</feature>
<dbReference type="SUPFAM" id="SSF51197">
    <property type="entry name" value="Clavaminate synthase-like"/>
    <property type="match status" value="1"/>
</dbReference>
<evidence type="ECO:0008006" key="7">
    <source>
        <dbReference type="Google" id="ProtNLM"/>
    </source>
</evidence>
<dbReference type="PROSITE" id="PS51471">
    <property type="entry name" value="FE2OG_OXY"/>
    <property type="match status" value="1"/>
</dbReference>
<comment type="similarity">
    <text evidence="1">Belongs to the isochorismatase family.</text>
</comment>
<dbReference type="Gene3D" id="1.20.1050.10">
    <property type="match status" value="1"/>
</dbReference>
<dbReference type="InterPro" id="IPR037151">
    <property type="entry name" value="AlkB-like_sf"/>
</dbReference>
<dbReference type="SUPFAM" id="SSF47616">
    <property type="entry name" value="GST C-terminal domain-like"/>
    <property type="match status" value="1"/>
</dbReference>
<evidence type="ECO:0000259" key="4">
    <source>
        <dbReference type="PROSITE" id="PS51471"/>
    </source>
</evidence>
<dbReference type="Gene3D" id="2.60.120.590">
    <property type="entry name" value="Alpha-ketoglutarate-dependent dioxygenase AlkB-like"/>
    <property type="match status" value="1"/>
</dbReference>
<proteinExistence type="inferred from homology"/>
<evidence type="ECO:0000259" key="3">
    <source>
        <dbReference type="PROSITE" id="PS50405"/>
    </source>
</evidence>
<dbReference type="PROSITE" id="PS50405">
    <property type="entry name" value="GST_CTER"/>
    <property type="match status" value="1"/>
</dbReference>
<keyword evidence="6" id="KW-1185">Reference proteome</keyword>
<reference evidence="5 6" key="1">
    <citation type="journal article" date="2025" name="Microbiol. Resour. Announc.">
        <title>Draft genome sequences for Neonectria magnoliae and Neonectria punicea, canker pathogens of Liriodendron tulipifera and Acer saccharum in West Virginia.</title>
        <authorList>
            <person name="Petronek H.M."/>
            <person name="Kasson M.T."/>
            <person name="Metheny A.M."/>
            <person name="Stauder C.M."/>
            <person name="Lovett B."/>
            <person name="Lynch S.C."/>
            <person name="Garnas J.R."/>
            <person name="Kasson L.R."/>
            <person name="Stajich J.E."/>
        </authorList>
    </citation>
    <scope>NUCLEOTIDE SEQUENCE [LARGE SCALE GENOMIC DNA]</scope>
    <source>
        <strain evidence="5 6">NRRL 64651</strain>
    </source>
</reference>
<dbReference type="InterPro" id="IPR005123">
    <property type="entry name" value="Oxoglu/Fe-dep_dioxygenase_dom"/>
</dbReference>
<feature type="region of interest" description="Disordered" evidence="2">
    <location>
        <begin position="436"/>
        <end position="458"/>
    </location>
</feature>
<feature type="compositionally biased region" description="Polar residues" evidence="2">
    <location>
        <begin position="325"/>
        <end position="336"/>
    </location>
</feature>
<dbReference type="InterPro" id="IPR010987">
    <property type="entry name" value="Glutathione-S-Trfase_C-like"/>
</dbReference>
<protein>
    <recommendedName>
        <fullName evidence="7">Fe2OG dioxygenase domain-containing protein</fullName>
    </recommendedName>
</protein>
<name>A0ABR1I9G3_9HYPO</name>
<feature type="region of interest" description="Disordered" evidence="2">
    <location>
        <begin position="773"/>
        <end position="802"/>
    </location>
</feature>
<dbReference type="InterPro" id="IPR027450">
    <property type="entry name" value="AlkB-like"/>
</dbReference>
<dbReference type="SUPFAM" id="SSF52499">
    <property type="entry name" value="Isochorismatase-like hydrolases"/>
    <property type="match status" value="1"/>
</dbReference>
<feature type="compositionally biased region" description="Basic and acidic residues" evidence="2">
    <location>
        <begin position="357"/>
        <end position="391"/>
    </location>
</feature>
<dbReference type="Pfam" id="PF13532">
    <property type="entry name" value="2OG-FeII_Oxy_2"/>
    <property type="match status" value="1"/>
</dbReference>
<evidence type="ECO:0000256" key="2">
    <source>
        <dbReference type="SAM" id="MobiDB-lite"/>
    </source>
</evidence>
<organism evidence="5 6">
    <name type="scientific">Neonectria magnoliae</name>
    <dbReference type="NCBI Taxonomy" id="2732573"/>
    <lineage>
        <taxon>Eukaryota</taxon>
        <taxon>Fungi</taxon>
        <taxon>Dikarya</taxon>
        <taxon>Ascomycota</taxon>
        <taxon>Pezizomycotina</taxon>
        <taxon>Sordariomycetes</taxon>
        <taxon>Hypocreomycetidae</taxon>
        <taxon>Hypocreales</taxon>
        <taxon>Nectriaceae</taxon>
        <taxon>Neonectria</taxon>
    </lineage>
</organism>
<dbReference type="InterPro" id="IPR036282">
    <property type="entry name" value="Glutathione-S-Trfase_C_sf"/>
</dbReference>
<dbReference type="InterPro" id="IPR032854">
    <property type="entry name" value="ALKBH3"/>
</dbReference>
<dbReference type="Proteomes" id="UP001498421">
    <property type="component" value="Unassembled WGS sequence"/>
</dbReference>
<gene>
    <name evidence="5" type="ORF">QQZ08_003859</name>
</gene>
<feature type="compositionally biased region" description="Low complexity" evidence="2">
    <location>
        <begin position="337"/>
        <end position="352"/>
    </location>
</feature>
<accession>A0ABR1I9G3</accession>
<feature type="region of interest" description="Disordered" evidence="2">
    <location>
        <begin position="89"/>
        <end position="109"/>
    </location>
</feature>